<dbReference type="InterPro" id="IPR001307">
    <property type="entry name" value="Thiosulphate_STrfase_CS"/>
</dbReference>
<dbReference type="GO" id="GO:0004792">
    <property type="term" value="F:thiosulfate-cyanide sulfurtransferase activity"/>
    <property type="evidence" value="ECO:0007669"/>
    <property type="project" value="InterPro"/>
</dbReference>
<dbReference type="CDD" id="cd01448">
    <property type="entry name" value="TST_Repeat_1"/>
    <property type="match status" value="1"/>
</dbReference>
<sequence length="301" mass="32034">MKTLMDVPTLRERMTSGQRTVVLDVRWALGDPDGHKHYLAGHIPGAVFVDLETGLAAPPAQGLGRHPLPEPAAFEEAAREWGINTYDTVVAYDDVGGVSAARLWWLLRDGGFDDVFLLDGGLAAWRQAGFELETGEECPSLGDVRLEPGHMPLLRLDEMEAFPGTGVLLDARAGERYRGEKEPVDPKAGHIPGALSAPTTENLGTGARFLPAAELRARFRSLGVAHGKPIAVYCGSGISAAHEIAALAHAGLEAALFPGSWSQWSQLDLPVAVGPELRGSTPARRPASARGQDTRQCQSGG</sequence>
<name>N1USB8_9MICC</name>
<gene>
    <name evidence="5" type="ORF">D477_015666</name>
</gene>
<accession>N1USB8</accession>
<proteinExistence type="predicted"/>
<evidence type="ECO:0000256" key="1">
    <source>
        <dbReference type="ARBA" id="ARBA00022679"/>
    </source>
</evidence>
<evidence type="ECO:0000259" key="4">
    <source>
        <dbReference type="PROSITE" id="PS50206"/>
    </source>
</evidence>
<evidence type="ECO:0000256" key="2">
    <source>
        <dbReference type="ARBA" id="ARBA00022737"/>
    </source>
</evidence>
<dbReference type="AlphaFoldDB" id="N1USB8"/>
<dbReference type="SMART" id="SM00450">
    <property type="entry name" value="RHOD"/>
    <property type="match status" value="2"/>
</dbReference>
<keyword evidence="2" id="KW-0677">Repeat</keyword>
<dbReference type="CDD" id="cd01449">
    <property type="entry name" value="TST_Repeat_2"/>
    <property type="match status" value="1"/>
</dbReference>
<protein>
    <submittedName>
        <fullName evidence="5">3-mercaptopyruvate sulfurtransferase</fullName>
    </submittedName>
</protein>
<evidence type="ECO:0000256" key="3">
    <source>
        <dbReference type="SAM" id="MobiDB-lite"/>
    </source>
</evidence>
<dbReference type="Pfam" id="PF00581">
    <property type="entry name" value="Rhodanese"/>
    <property type="match status" value="2"/>
</dbReference>
<dbReference type="RefSeq" id="WP_005271161.1">
    <property type="nucleotide sequence ID" value="NZ_ANPE02000188.1"/>
</dbReference>
<dbReference type="Proteomes" id="UP000010729">
    <property type="component" value="Unassembled WGS sequence"/>
</dbReference>
<keyword evidence="1 5" id="KW-0808">Transferase</keyword>
<reference evidence="5 6" key="1">
    <citation type="journal article" date="2013" name="Genome Announc.">
        <title>Draft Genome Sequence of Arthrobacter crystallopoietes Strain BAB-32, Revealing Genes for Bioremediation.</title>
        <authorList>
            <person name="Joshi M.N."/>
            <person name="Pandit A.S."/>
            <person name="Sharma A."/>
            <person name="Pandya R.V."/>
            <person name="Desai S.M."/>
            <person name="Saxena A.K."/>
            <person name="Bagatharia S.B."/>
        </authorList>
    </citation>
    <scope>NUCLEOTIDE SEQUENCE [LARGE SCALE GENOMIC DNA]</scope>
    <source>
        <strain evidence="5 6">BAB-32</strain>
    </source>
</reference>
<dbReference type="InterPro" id="IPR001763">
    <property type="entry name" value="Rhodanese-like_dom"/>
</dbReference>
<dbReference type="PANTHER" id="PTHR11364">
    <property type="entry name" value="THIOSULFATE SULFERTANSFERASE"/>
    <property type="match status" value="1"/>
</dbReference>
<evidence type="ECO:0000313" key="6">
    <source>
        <dbReference type="Proteomes" id="UP000010729"/>
    </source>
</evidence>
<dbReference type="PANTHER" id="PTHR11364:SF27">
    <property type="entry name" value="SULFURTRANSFERASE"/>
    <property type="match status" value="1"/>
</dbReference>
<evidence type="ECO:0000313" key="5">
    <source>
        <dbReference type="EMBL" id="EMY33281.1"/>
    </source>
</evidence>
<keyword evidence="6" id="KW-1185">Reference proteome</keyword>
<dbReference type="InterPro" id="IPR036873">
    <property type="entry name" value="Rhodanese-like_dom_sf"/>
</dbReference>
<dbReference type="Gene3D" id="3.40.250.10">
    <property type="entry name" value="Rhodanese-like domain"/>
    <property type="match status" value="2"/>
</dbReference>
<dbReference type="OrthoDB" id="9770030at2"/>
<keyword evidence="5" id="KW-0670">Pyruvate</keyword>
<organism evidence="5 6">
    <name type="scientific">Arthrobacter crystallopoietes BAB-32</name>
    <dbReference type="NCBI Taxonomy" id="1246476"/>
    <lineage>
        <taxon>Bacteria</taxon>
        <taxon>Bacillati</taxon>
        <taxon>Actinomycetota</taxon>
        <taxon>Actinomycetes</taxon>
        <taxon>Micrococcales</taxon>
        <taxon>Micrococcaceae</taxon>
        <taxon>Crystallibacter</taxon>
    </lineage>
</organism>
<feature type="domain" description="Rhodanese" evidence="4">
    <location>
        <begin position="16"/>
        <end position="134"/>
    </location>
</feature>
<feature type="region of interest" description="Disordered" evidence="3">
    <location>
        <begin position="180"/>
        <end position="199"/>
    </location>
</feature>
<feature type="region of interest" description="Disordered" evidence="3">
    <location>
        <begin position="276"/>
        <end position="301"/>
    </location>
</feature>
<comment type="caution">
    <text evidence="5">The sequence shown here is derived from an EMBL/GenBank/DDBJ whole genome shotgun (WGS) entry which is preliminary data.</text>
</comment>
<dbReference type="EMBL" id="ANPE02000188">
    <property type="protein sequence ID" value="EMY33281.1"/>
    <property type="molecule type" value="Genomic_DNA"/>
</dbReference>
<dbReference type="InterPro" id="IPR045078">
    <property type="entry name" value="TST/MPST-like"/>
</dbReference>
<feature type="domain" description="Rhodanese" evidence="4">
    <location>
        <begin position="162"/>
        <end position="273"/>
    </location>
</feature>
<dbReference type="SUPFAM" id="SSF52821">
    <property type="entry name" value="Rhodanese/Cell cycle control phosphatase"/>
    <property type="match status" value="2"/>
</dbReference>
<dbReference type="PROSITE" id="PS50206">
    <property type="entry name" value="RHODANESE_3"/>
    <property type="match status" value="2"/>
</dbReference>
<dbReference type="PROSITE" id="PS00380">
    <property type="entry name" value="RHODANESE_1"/>
    <property type="match status" value="1"/>
</dbReference>